<evidence type="ECO:0000313" key="5">
    <source>
        <dbReference type="Proteomes" id="UP000575241"/>
    </source>
</evidence>
<dbReference type="Proteomes" id="UP000575241">
    <property type="component" value="Unassembled WGS sequence"/>
</dbReference>
<evidence type="ECO:0000256" key="1">
    <source>
        <dbReference type="ARBA" id="ARBA00023284"/>
    </source>
</evidence>
<feature type="chain" id="PRO_5031457734" evidence="2">
    <location>
        <begin position="28"/>
        <end position="174"/>
    </location>
</feature>
<dbReference type="InterPro" id="IPR000866">
    <property type="entry name" value="AhpC/TSA"/>
</dbReference>
<gene>
    <name evidence="4" type="ORF">HNP52_002081</name>
</gene>
<evidence type="ECO:0000313" key="4">
    <source>
        <dbReference type="EMBL" id="MBB4839012.1"/>
    </source>
</evidence>
<dbReference type="InterPro" id="IPR036249">
    <property type="entry name" value="Thioredoxin-like_sf"/>
</dbReference>
<reference evidence="4 5" key="1">
    <citation type="submission" date="2020-08" db="EMBL/GenBank/DDBJ databases">
        <title>Functional genomics of gut bacteria from endangered species of beetles.</title>
        <authorList>
            <person name="Carlos-Shanley C."/>
        </authorList>
    </citation>
    <scope>NUCLEOTIDE SEQUENCE [LARGE SCALE GENOMIC DNA]</scope>
    <source>
        <strain evidence="4 5">S00224</strain>
    </source>
</reference>
<dbReference type="CDD" id="cd02966">
    <property type="entry name" value="TlpA_like_family"/>
    <property type="match status" value="1"/>
</dbReference>
<dbReference type="InterPro" id="IPR050553">
    <property type="entry name" value="Thioredoxin_ResA/DsbE_sf"/>
</dbReference>
<sequence>MGISALCTRLALAALPFSLLGAAPAPAPMVAAVKVGQPAPPFTLRLIRGGNKVSLDELRGNVIVLNFWATWCAPCRKELPTLDRYYELRKDAGLRVYAVATEDSLPVYQLKKLFDVMHIDPVRSIKGPYDVVGNAVPTNIIIDRNGVVRYAKAAALDLDRLNELLVPLLNEKVK</sequence>
<feature type="domain" description="Thioredoxin" evidence="3">
    <location>
        <begin position="33"/>
        <end position="170"/>
    </location>
</feature>
<proteinExistence type="predicted"/>
<dbReference type="RefSeq" id="WP_409372620.1">
    <property type="nucleotide sequence ID" value="NZ_JACHLN010000002.1"/>
</dbReference>
<evidence type="ECO:0000256" key="2">
    <source>
        <dbReference type="SAM" id="SignalP"/>
    </source>
</evidence>
<evidence type="ECO:0000259" key="3">
    <source>
        <dbReference type="PROSITE" id="PS51352"/>
    </source>
</evidence>
<accession>A0A7W7NSL4</accession>
<dbReference type="PANTHER" id="PTHR42852:SF13">
    <property type="entry name" value="PROTEIN DIPZ"/>
    <property type="match status" value="1"/>
</dbReference>
<dbReference type="InterPro" id="IPR017937">
    <property type="entry name" value="Thioredoxin_CS"/>
</dbReference>
<dbReference type="GO" id="GO:0016209">
    <property type="term" value="F:antioxidant activity"/>
    <property type="evidence" value="ECO:0007669"/>
    <property type="project" value="InterPro"/>
</dbReference>
<keyword evidence="1" id="KW-0676">Redox-active center</keyword>
<protein>
    <submittedName>
        <fullName evidence="4">Thiol-disulfide isomerase/thioredoxin</fullName>
    </submittedName>
</protein>
<dbReference type="PROSITE" id="PS00194">
    <property type="entry name" value="THIOREDOXIN_1"/>
    <property type="match status" value="1"/>
</dbReference>
<keyword evidence="4" id="KW-0413">Isomerase</keyword>
<dbReference type="EMBL" id="JACHLN010000002">
    <property type="protein sequence ID" value="MBB4839012.1"/>
    <property type="molecule type" value="Genomic_DNA"/>
</dbReference>
<dbReference type="AlphaFoldDB" id="A0A7W7NSL4"/>
<dbReference type="Pfam" id="PF00578">
    <property type="entry name" value="AhpC-TSA"/>
    <property type="match status" value="1"/>
</dbReference>
<keyword evidence="2" id="KW-0732">Signal</keyword>
<dbReference type="SUPFAM" id="SSF52833">
    <property type="entry name" value="Thioredoxin-like"/>
    <property type="match status" value="1"/>
</dbReference>
<comment type="caution">
    <text evidence="4">The sequence shown here is derived from an EMBL/GenBank/DDBJ whole genome shotgun (WGS) entry which is preliminary data.</text>
</comment>
<keyword evidence="5" id="KW-1185">Reference proteome</keyword>
<dbReference type="Gene3D" id="3.40.30.10">
    <property type="entry name" value="Glutaredoxin"/>
    <property type="match status" value="1"/>
</dbReference>
<dbReference type="PANTHER" id="PTHR42852">
    <property type="entry name" value="THIOL:DISULFIDE INTERCHANGE PROTEIN DSBE"/>
    <property type="match status" value="1"/>
</dbReference>
<name>A0A7W7NSL4_9SPHN</name>
<organism evidence="4 5">
    <name type="scientific">Sphingomonas kyeonggiensis</name>
    <dbReference type="NCBI Taxonomy" id="1268553"/>
    <lineage>
        <taxon>Bacteria</taxon>
        <taxon>Pseudomonadati</taxon>
        <taxon>Pseudomonadota</taxon>
        <taxon>Alphaproteobacteria</taxon>
        <taxon>Sphingomonadales</taxon>
        <taxon>Sphingomonadaceae</taxon>
        <taxon>Sphingomonas</taxon>
    </lineage>
</organism>
<dbReference type="PROSITE" id="PS51352">
    <property type="entry name" value="THIOREDOXIN_2"/>
    <property type="match status" value="1"/>
</dbReference>
<dbReference type="GO" id="GO:0016853">
    <property type="term" value="F:isomerase activity"/>
    <property type="evidence" value="ECO:0007669"/>
    <property type="project" value="UniProtKB-KW"/>
</dbReference>
<dbReference type="InterPro" id="IPR013766">
    <property type="entry name" value="Thioredoxin_domain"/>
</dbReference>
<dbReference type="GO" id="GO:0015036">
    <property type="term" value="F:disulfide oxidoreductase activity"/>
    <property type="evidence" value="ECO:0007669"/>
    <property type="project" value="UniProtKB-ARBA"/>
</dbReference>
<feature type="signal peptide" evidence="2">
    <location>
        <begin position="1"/>
        <end position="27"/>
    </location>
</feature>